<proteinExistence type="predicted"/>
<keyword evidence="4" id="KW-1185">Reference proteome</keyword>
<reference evidence="3 4" key="1">
    <citation type="submission" date="2017-10" db="EMBL/GenBank/DDBJ databases">
        <title>Frigbacter circumglobatus gen. nov. sp. nov., isolated from sediment cultured in situ.</title>
        <authorList>
            <person name="Zhao Z."/>
        </authorList>
    </citation>
    <scope>NUCLEOTIDE SEQUENCE [LARGE SCALE GENOMIC DNA]</scope>
    <source>
        <strain evidence="3 4">ZYL</strain>
    </source>
</reference>
<evidence type="ECO:0000313" key="3">
    <source>
        <dbReference type="EMBL" id="PHZ83401.1"/>
    </source>
</evidence>
<dbReference type="OrthoDB" id="5572128at2"/>
<gene>
    <name evidence="3" type="ORF">CRD36_17725</name>
</gene>
<organism evidence="3 4">
    <name type="scientific">Paremcibacter congregatus</name>
    <dbReference type="NCBI Taxonomy" id="2043170"/>
    <lineage>
        <taxon>Bacteria</taxon>
        <taxon>Pseudomonadati</taxon>
        <taxon>Pseudomonadota</taxon>
        <taxon>Alphaproteobacteria</taxon>
        <taxon>Emcibacterales</taxon>
        <taxon>Emcibacteraceae</taxon>
        <taxon>Paremcibacter</taxon>
    </lineage>
</organism>
<accession>A0A2G4YM73</accession>
<comment type="caution">
    <text evidence="3">The sequence shown here is derived from an EMBL/GenBank/DDBJ whole genome shotgun (WGS) entry which is preliminary data.</text>
</comment>
<evidence type="ECO:0000256" key="1">
    <source>
        <dbReference type="SAM" id="MobiDB-lite"/>
    </source>
</evidence>
<keyword evidence="2" id="KW-0812">Transmembrane</keyword>
<evidence type="ECO:0000313" key="4">
    <source>
        <dbReference type="Proteomes" id="UP000229730"/>
    </source>
</evidence>
<dbReference type="RefSeq" id="WP_099475294.1">
    <property type="nucleotide sequence ID" value="NZ_CP041025.1"/>
</dbReference>
<dbReference type="AlphaFoldDB" id="A0A2G4YM73"/>
<dbReference type="InParanoid" id="A0A2G4YM73"/>
<keyword evidence="2" id="KW-0472">Membrane</keyword>
<evidence type="ECO:0000256" key="2">
    <source>
        <dbReference type="SAM" id="Phobius"/>
    </source>
</evidence>
<sequence>MTDYKKTSARFLIDYISTLPQDDPDNAAKAALAGDVYIKAWSWAALNKLFFFLAMFGSLAVILWPAFVVIFTKFFTLQEAAILQTCLTAITAFFVYFYRYYKTRQMFSENILRHIAFGKDPVADLIPKVIEGMGRLDQGFTFSVPRKDDKHDATGTPSPGKSPNKPSDKSKTPSKPKKAS</sequence>
<feature type="region of interest" description="Disordered" evidence="1">
    <location>
        <begin position="142"/>
        <end position="180"/>
    </location>
</feature>
<feature type="transmembrane region" description="Helical" evidence="2">
    <location>
        <begin position="81"/>
        <end position="98"/>
    </location>
</feature>
<name>A0A2G4YM73_9PROT</name>
<dbReference type="EMBL" id="PDEM01000033">
    <property type="protein sequence ID" value="PHZ83401.1"/>
    <property type="molecule type" value="Genomic_DNA"/>
</dbReference>
<protein>
    <submittedName>
        <fullName evidence="3">Uncharacterized protein</fullName>
    </submittedName>
</protein>
<dbReference type="Proteomes" id="UP000229730">
    <property type="component" value="Unassembled WGS sequence"/>
</dbReference>
<feature type="transmembrane region" description="Helical" evidence="2">
    <location>
        <begin position="49"/>
        <end position="75"/>
    </location>
</feature>
<keyword evidence="2" id="KW-1133">Transmembrane helix</keyword>